<dbReference type="AlphaFoldDB" id="F8MKZ0"/>
<dbReference type="Proteomes" id="UP000008065">
    <property type="component" value="Unassembled WGS sequence"/>
</dbReference>
<gene>
    <name evidence="3" type="ORF">NEUTE1DRAFT_117139</name>
</gene>
<sequence length="98" mass="11705">MDRTTRGRKKKKQKGKEKGNVKRTWRCVSVYTYIHTYTSYYFIQEFGYFRGFLLYCCHFPIVLLVFIWRARLGSGDKAGGEEMGCKRWSQGLDFHLRC</sequence>
<protein>
    <submittedName>
        <fullName evidence="3">Uncharacterized protein</fullName>
    </submittedName>
</protein>
<evidence type="ECO:0000256" key="2">
    <source>
        <dbReference type="SAM" id="Phobius"/>
    </source>
</evidence>
<keyword evidence="4" id="KW-1185">Reference proteome</keyword>
<keyword evidence="2" id="KW-1133">Transmembrane helix</keyword>
<evidence type="ECO:0000313" key="3">
    <source>
        <dbReference type="EMBL" id="EGO58315.1"/>
    </source>
</evidence>
<dbReference type="GeneID" id="20823218"/>
<dbReference type="KEGG" id="nte:NEUTE1DRAFT117139"/>
<evidence type="ECO:0000256" key="1">
    <source>
        <dbReference type="SAM" id="MobiDB-lite"/>
    </source>
</evidence>
<reference evidence="4" key="1">
    <citation type="journal article" date="2011" name="Genetics">
        <title>Massive changes in genome architecture accompany the transition to self-fertility in the filamentous fungus Neurospora tetrasperma.</title>
        <authorList>
            <person name="Ellison C.E."/>
            <person name="Stajich J.E."/>
            <person name="Jacobson D.J."/>
            <person name="Natvig D.O."/>
            <person name="Lapidus A."/>
            <person name="Foster B."/>
            <person name="Aerts A."/>
            <person name="Riley R."/>
            <person name="Lindquist E.A."/>
            <person name="Grigoriev I.V."/>
            <person name="Taylor J.W."/>
        </authorList>
    </citation>
    <scope>NUCLEOTIDE SEQUENCE [LARGE SCALE GENOMIC DNA]</scope>
    <source>
        <strain evidence="4">FGSC 2508 / P0657</strain>
    </source>
</reference>
<proteinExistence type="predicted"/>
<name>F8MKZ0_NEUT8</name>
<dbReference type="HOGENOM" id="CLU_2334153_0_0_1"/>
<dbReference type="RefSeq" id="XP_009851364.1">
    <property type="nucleotide sequence ID" value="XM_009853062.1"/>
</dbReference>
<keyword evidence="2" id="KW-0472">Membrane</keyword>
<accession>F8MKZ0</accession>
<organism evidence="3 4">
    <name type="scientific">Neurospora tetrasperma (strain FGSC 2508 / ATCC MYA-4615 / P0657)</name>
    <dbReference type="NCBI Taxonomy" id="510951"/>
    <lineage>
        <taxon>Eukaryota</taxon>
        <taxon>Fungi</taxon>
        <taxon>Dikarya</taxon>
        <taxon>Ascomycota</taxon>
        <taxon>Pezizomycotina</taxon>
        <taxon>Sordariomycetes</taxon>
        <taxon>Sordariomycetidae</taxon>
        <taxon>Sordariales</taxon>
        <taxon>Sordariaceae</taxon>
        <taxon>Neurospora</taxon>
    </lineage>
</organism>
<evidence type="ECO:0000313" key="4">
    <source>
        <dbReference type="Proteomes" id="UP000008065"/>
    </source>
</evidence>
<feature type="region of interest" description="Disordered" evidence="1">
    <location>
        <begin position="1"/>
        <end position="20"/>
    </location>
</feature>
<feature type="transmembrane region" description="Helical" evidence="2">
    <location>
        <begin position="49"/>
        <end position="68"/>
    </location>
</feature>
<dbReference type="VEuPathDB" id="FungiDB:NEUTE1DRAFT_117139"/>
<dbReference type="EMBL" id="GL891304">
    <property type="protein sequence ID" value="EGO58315.1"/>
    <property type="molecule type" value="Genomic_DNA"/>
</dbReference>
<keyword evidence="2" id="KW-0812">Transmembrane</keyword>